<comment type="caution">
    <text evidence="3">The sequence shown here is derived from an EMBL/GenBank/DDBJ whole genome shotgun (WGS) entry which is preliminary data.</text>
</comment>
<evidence type="ECO:0000256" key="1">
    <source>
        <dbReference type="ARBA" id="ARBA00023125"/>
    </source>
</evidence>
<feature type="compositionally biased region" description="Polar residues" evidence="2">
    <location>
        <begin position="508"/>
        <end position="538"/>
    </location>
</feature>
<dbReference type="GO" id="GO:0003677">
    <property type="term" value="F:DNA binding"/>
    <property type="evidence" value="ECO:0007669"/>
    <property type="project" value="UniProtKB-KW"/>
</dbReference>
<keyword evidence="4" id="KW-1185">Reference proteome</keyword>
<feature type="region of interest" description="Disordered" evidence="2">
    <location>
        <begin position="458"/>
        <end position="538"/>
    </location>
</feature>
<dbReference type="InterPro" id="IPR010095">
    <property type="entry name" value="Cas12f1-like_TNB"/>
</dbReference>
<evidence type="ECO:0000313" key="4">
    <source>
        <dbReference type="Proteomes" id="UP000295388"/>
    </source>
</evidence>
<dbReference type="EMBL" id="SNWQ01000002">
    <property type="protein sequence ID" value="TDO52333.1"/>
    <property type="molecule type" value="Genomic_DNA"/>
</dbReference>
<dbReference type="OrthoDB" id="5142351at2"/>
<protein>
    <submittedName>
        <fullName evidence="3">IS605 OrfB family transposase</fullName>
    </submittedName>
</protein>
<reference evidence="3 4" key="1">
    <citation type="submission" date="2019-03" db="EMBL/GenBank/DDBJ databases">
        <title>Genomic Encyclopedia of Type Strains, Phase III (KMG-III): the genomes of soil and plant-associated and newly described type strains.</title>
        <authorList>
            <person name="Whitman W."/>
        </authorList>
    </citation>
    <scope>NUCLEOTIDE SEQUENCE [LARGE SCALE GENOMIC DNA]</scope>
    <source>
        <strain evidence="3 4">VKM Ac-2527</strain>
    </source>
</reference>
<organism evidence="3 4">
    <name type="scientific">Kribbella caucasensis</name>
    <dbReference type="NCBI Taxonomy" id="2512215"/>
    <lineage>
        <taxon>Bacteria</taxon>
        <taxon>Bacillati</taxon>
        <taxon>Actinomycetota</taxon>
        <taxon>Actinomycetes</taxon>
        <taxon>Propionibacteriales</taxon>
        <taxon>Kribbellaceae</taxon>
        <taxon>Kribbella</taxon>
    </lineage>
</organism>
<dbReference type="NCBIfam" id="TIGR01766">
    <property type="entry name" value="IS200/IS605 family accessory protein TnpB-like domain"/>
    <property type="match status" value="1"/>
</dbReference>
<dbReference type="AlphaFoldDB" id="A0A4R6KLS6"/>
<sequence>MTRLRSVARPFVASPGTGVCIRDRIKGLTAGDEVVLRTVGEHLGRLASADLACRVRDGLDHDSDRWADRKRDLTASSSSRWAGSITKATHDQWGLARRAQHAHAQSLTAGVRTIRDRLCLPVGEPGRSGQPGGYRSRQEWHAKSRRLTVLEARLAAVEADRAAGHVSVVRGGKRLLNKRHNLNAAGLTEAQWRHEWEATRWFLSADGESGKRCGNETIRVTLDGEVSLRLPAPLTHLANAPHGRYVLTGRVTFGHRGHEWGDRVEANRAVAYRIHHNPGKDRWYLDASWQRKDTTVILLETLRAGEVIGVDMNADHLAAWRLDTHGNPTGKPRTFAYDLTGTATRRDAQVRHALTRLLHWAKQSGVKAIAVEDLDFTDSKTREQHGRRKRFRQLVSGMPTSRLRTRLLAMTAEAGIAVIAVDPAYTSRWGAQHWQKPTSTPTHKTTRHEAAAIAIGRRALGHQIRRRTTPPRQHQTDAAGHRTLQAGSGTPGREEAGHPGPGPRTRSVPPTRSTYAGNQATQHRSGPPTDQDTVLLSV</sequence>
<evidence type="ECO:0000313" key="3">
    <source>
        <dbReference type="EMBL" id="TDO52333.1"/>
    </source>
</evidence>
<keyword evidence="1" id="KW-0238">DNA-binding</keyword>
<proteinExistence type="predicted"/>
<gene>
    <name evidence="3" type="ORF">EV643_102170</name>
</gene>
<dbReference type="Proteomes" id="UP000295388">
    <property type="component" value="Unassembled WGS sequence"/>
</dbReference>
<accession>A0A4R6KLS6</accession>
<feature type="compositionally biased region" description="Basic residues" evidence="2">
    <location>
        <begin position="459"/>
        <end position="469"/>
    </location>
</feature>
<evidence type="ECO:0000256" key="2">
    <source>
        <dbReference type="SAM" id="MobiDB-lite"/>
    </source>
</evidence>
<name>A0A4R6KLS6_9ACTN</name>